<dbReference type="AlphaFoldDB" id="A0A6A3Y103"/>
<feature type="region of interest" description="Disordered" evidence="1">
    <location>
        <begin position="517"/>
        <end position="615"/>
    </location>
</feature>
<evidence type="ECO:0000313" key="2">
    <source>
        <dbReference type="EMBL" id="KAE8936086.1"/>
    </source>
</evidence>
<dbReference type="EMBL" id="QXGB01000695">
    <property type="protein sequence ID" value="KAE9206796.1"/>
    <property type="molecule type" value="Genomic_DNA"/>
</dbReference>
<dbReference type="Proteomes" id="UP000441208">
    <property type="component" value="Unassembled WGS sequence"/>
</dbReference>
<reference evidence="7 8" key="1">
    <citation type="submission" date="2018-08" db="EMBL/GenBank/DDBJ databases">
        <title>Genomic investigation of the strawberry pathogen Phytophthora fragariae indicates pathogenicity is determined by transcriptional variation in three key races.</title>
        <authorList>
            <person name="Adams T.M."/>
            <person name="Armitage A.D."/>
            <person name="Sobczyk M.K."/>
            <person name="Bates H.J."/>
            <person name="Dunwell J.M."/>
            <person name="Nellist C.F."/>
            <person name="Harrison R.J."/>
        </authorList>
    </citation>
    <scope>NUCLEOTIDE SEQUENCE [LARGE SCALE GENOMIC DNA]</scope>
    <source>
        <strain evidence="6 9">A4</strain>
        <strain evidence="5 11">BC-23</strain>
        <strain evidence="4 8">NOV-27</strain>
        <strain evidence="3 10">NOV-71</strain>
        <strain evidence="2 7">NOV-9</strain>
    </source>
</reference>
<dbReference type="Proteomes" id="UP000476176">
    <property type="component" value="Unassembled WGS sequence"/>
</dbReference>
<dbReference type="OrthoDB" id="168382at2759"/>
<organism evidence="4 8">
    <name type="scientific">Phytophthora fragariae</name>
    <dbReference type="NCBI Taxonomy" id="53985"/>
    <lineage>
        <taxon>Eukaryota</taxon>
        <taxon>Sar</taxon>
        <taxon>Stramenopiles</taxon>
        <taxon>Oomycota</taxon>
        <taxon>Peronosporomycetes</taxon>
        <taxon>Peronosporales</taxon>
        <taxon>Peronosporaceae</taxon>
        <taxon>Phytophthora</taxon>
    </lineage>
</organism>
<evidence type="ECO:0000313" key="9">
    <source>
        <dbReference type="Proteomes" id="UP000437068"/>
    </source>
</evidence>
<comment type="caution">
    <text evidence="4">The sequence shown here is derived from an EMBL/GenBank/DDBJ whole genome shotgun (WGS) entry which is preliminary data.</text>
</comment>
<evidence type="ECO:0000313" key="6">
    <source>
        <dbReference type="EMBL" id="KAE9305955.1"/>
    </source>
</evidence>
<gene>
    <name evidence="6" type="ORF">PF001_g12360</name>
    <name evidence="5" type="ORF">PF004_g12072</name>
    <name evidence="4" type="ORF">PF005_g12871</name>
    <name evidence="3" type="ORF">PF007_g13100</name>
    <name evidence="2" type="ORF">PF009_g13984</name>
</gene>
<keyword evidence="8" id="KW-1185">Reference proteome</keyword>
<dbReference type="Proteomes" id="UP000429523">
    <property type="component" value="Unassembled WGS sequence"/>
</dbReference>
<accession>A0A6A3Y103</accession>
<feature type="region of interest" description="Disordered" evidence="1">
    <location>
        <begin position="1"/>
        <end position="28"/>
    </location>
</feature>
<feature type="compositionally biased region" description="Low complexity" evidence="1">
    <location>
        <begin position="548"/>
        <end position="561"/>
    </location>
</feature>
<evidence type="ECO:0000313" key="4">
    <source>
        <dbReference type="EMBL" id="KAE9206796.1"/>
    </source>
</evidence>
<dbReference type="Proteomes" id="UP000437068">
    <property type="component" value="Unassembled WGS sequence"/>
</dbReference>
<protein>
    <submittedName>
        <fullName evidence="4">Uncharacterized protein</fullName>
    </submittedName>
</protein>
<feature type="compositionally biased region" description="Basic and acidic residues" evidence="1">
    <location>
        <begin position="593"/>
        <end position="604"/>
    </location>
</feature>
<evidence type="ECO:0000256" key="1">
    <source>
        <dbReference type="SAM" id="MobiDB-lite"/>
    </source>
</evidence>
<sequence length="788" mass="88669">MFEPSQSLASSVTSSRENRQDKLRVVRTRSAAHKTQIKVVHSTKTDDRPLADILALSSSSGTKPLTADADMHRENESEWDSSVIQEIVGFYVDSIVASADVNNSDGDRLKKKQTRLQTCFRMVRDLALFQNDFYIDEMCKIYDTNFKGEFIDLSRYVSDAEKREEQARLVLFLEQVIENHPAYRKYVDLTLRRNLRSPLPLCALSWLAQCHLRPNISLQKRARTRPRKSNEYWIWEKIPKDMDVALEKLLPVVTKYMRVLGQFFLRQAVQGSSTTGKPQDYRMSSTAFINLMKQVRVFPQLSHRRELEIAVKQSSCSSPESEELNFPEFIEALVRCSCNLRWGELDGSNPAANTNDTVVVIKFVMLIFAMEGQGTVLKKRNEDVGAILGFLGEQQKKKQAEKMFRFRKMLSDNRRRERASRKYQVPSVWNQVRLHFSPRNSPTRFSTKSHDTFDELTESWDGGSPRCISTEPFVFDAQTDQPFGLELSPTPSAESRNDKHDEQVHLNPAEFATEVRTLNSDNVDKGVSNPPSPSGEVPSTYAGQAIGSSSDAESSAKTSSTQLELTPAIPAEDDQKANSSFTNPISSTNSARDTTEIVSRDEGGRTITQMQPSGLVEPMEKDEFLREILNSIGDVELMLNQPRFAGSNYSKNGKHHLQRVPTNTAISTQRGAEVDSVNSIPSLSDLVAETLLYSCNDRQNPGNSADMMDSEVQIRDPMLNYLTDVQRFTESTDRNSLLATAHLSGLPFEELPAQTTNDFSPDSWTPQGPEPAEEVRTSTTSQPPADLS</sequence>
<feature type="compositionally biased region" description="Polar residues" evidence="1">
    <location>
        <begin position="1"/>
        <end position="15"/>
    </location>
</feature>
<evidence type="ECO:0000313" key="3">
    <source>
        <dbReference type="EMBL" id="KAE9107271.1"/>
    </source>
</evidence>
<dbReference type="EMBL" id="QXGE01000683">
    <property type="protein sequence ID" value="KAE9305955.1"/>
    <property type="molecule type" value="Genomic_DNA"/>
</dbReference>
<feature type="region of interest" description="Disordered" evidence="1">
    <location>
        <begin position="749"/>
        <end position="788"/>
    </location>
</feature>
<proteinExistence type="predicted"/>
<evidence type="ECO:0000313" key="7">
    <source>
        <dbReference type="Proteomes" id="UP000429523"/>
    </source>
</evidence>
<evidence type="ECO:0000313" key="5">
    <source>
        <dbReference type="EMBL" id="KAE9224896.1"/>
    </source>
</evidence>
<evidence type="ECO:0000313" key="10">
    <source>
        <dbReference type="Proteomes" id="UP000441208"/>
    </source>
</evidence>
<name>A0A6A3Y103_9STRA</name>
<feature type="compositionally biased region" description="Polar residues" evidence="1">
    <location>
        <begin position="753"/>
        <end position="766"/>
    </location>
</feature>
<dbReference type="EMBL" id="QXFZ01000710">
    <property type="protein sequence ID" value="KAE9107271.1"/>
    <property type="molecule type" value="Genomic_DNA"/>
</dbReference>
<evidence type="ECO:0000313" key="8">
    <source>
        <dbReference type="Proteomes" id="UP000433483"/>
    </source>
</evidence>
<feature type="region of interest" description="Disordered" evidence="1">
    <location>
        <begin position="481"/>
        <end position="501"/>
    </location>
</feature>
<evidence type="ECO:0000313" key="11">
    <source>
        <dbReference type="Proteomes" id="UP000476176"/>
    </source>
</evidence>
<feature type="compositionally biased region" description="Polar residues" evidence="1">
    <location>
        <begin position="577"/>
        <end position="592"/>
    </location>
</feature>
<dbReference type="Proteomes" id="UP000433483">
    <property type="component" value="Unassembled WGS sequence"/>
</dbReference>
<feature type="compositionally biased region" description="Polar residues" evidence="1">
    <location>
        <begin position="777"/>
        <end position="788"/>
    </location>
</feature>
<dbReference type="EMBL" id="QXGC01000679">
    <property type="protein sequence ID" value="KAE9224896.1"/>
    <property type="molecule type" value="Genomic_DNA"/>
</dbReference>
<dbReference type="EMBL" id="QXGF01000750">
    <property type="protein sequence ID" value="KAE8936086.1"/>
    <property type="molecule type" value="Genomic_DNA"/>
</dbReference>